<dbReference type="GO" id="GO:0140359">
    <property type="term" value="F:ABC-type transporter activity"/>
    <property type="evidence" value="ECO:0007669"/>
    <property type="project" value="InterPro"/>
</dbReference>
<keyword evidence="3 5" id="KW-1133">Transmembrane helix</keyword>
<reference evidence="7 8" key="1">
    <citation type="journal article" date="2023" name="Int. J. Syst. Evol. Microbiol.">
        <title>Terrisporobacter hibernicus sp. nov., isolated from bovine faeces in Northern Ireland.</title>
        <authorList>
            <person name="Mitchell M."/>
            <person name="Nguyen S.V."/>
            <person name="Connor M."/>
            <person name="Fairley D.J."/>
            <person name="Donoghue O."/>
            <person name="Marshall H."/>
            <person name="Koolman L."/>
            <person name="McMullan G."/>
            <person name="Schaffer K.E."/>
            <person name="McGrath J.W."/>
            <person name="Fanning S."/>
        </authorList>
    </citation>
    <scope>NUCLEOTIDE SEQUENCE [LARGE SCALE GENOMIC DNA]</scope>
    <source>
        <strain evidence="7 8">MCA3</strain>
    </source>
</reference>
<sequence>MFMHNYKYRLKCIIRDKNMMFWTLLFPILLATLFNLSLSNLSSAEDFSAVNIAIVKDKEGYNKEFIDVVNSVSVGESDDPLFSTKYTSQANAKDLLDNNKIDGYLYLDKNIEIVVKDSGINQTIIKSFVDEYKQTESTIKRILKENPMAIESIGVDNLFKKTDYIKEVAISNTSIDESINYFYTLIAMACLYGGFLGLKEISQIQANQSPQGARVSVAPTHKLKVFMSSMAAATTVQLFDIGVLMAYLTFVLKVSFSNQIGYILLACVVGTITGVSFGTCLGVALKKSEGVKVGILVGATMTMSFLSGMMYDKMKYIVNSKMPILSYINPVNLIADSFYSLYYYDSATKYFINIGLLCILSIICGGITYLVLRGQKYASL</sequence>
<accession>A0AAX2ZD03</accession>
<dbReference type="PANTHER" id="PTHR43027:SF1">
    <property type="entry name" value="DOXORUBICIN RESISTANCE ABC TRANSPORTER PERMEASE PROTEIN DRRC-RELATED"/>
    <property type="match status" value="1"/>
</dbReference>
<dbReference type="GO" id="GO:0016020">
    <property type="term" value="C:membrane"/>
    <property type="evidence" value="ECO:0007669"/>
    <property type="project" value="UniProtKB-SubCell"/>
</dbReference>
<feature type="transmembrane region" description="Helical" evidence="5">
    <location>
        <begin position="350"/>
        <end position="372"/>
    </location>
</feature>
<name>A0AAX2ZD03_9FIRM</name>
<feature type="transmembrane region" description="Helical" evidence="5">
    <location>
        <begin position="225"/>
        <end position="250"/>
    </location>
</feature>
<evidence type="ECO:0000256" key="2">
    <source>
        <dbReference type="ARBA" id="ARBA00022692"/>
    </source>
</evidence>
<keyword evidence="8" id="KW-1185">Reference proteome</keyword>
<feature type="transmembrane region" description="Helical" evidence="5">
    <location>
        <begin position="324"/>
        <end position="344"/>
    </location>
</feature>
<dbReference type="InterPro" id="IPR013525">
    <property type="entry name" value="ABC2_TM"/>
</dbReference>
<dbReference type="AlphaFoldDB" id="A0AAX2ZD03"/>
<evidence type="ECO:0000256" key="5">
    <source>
        <dbReference type="SAM" id="Phobius"/>
    </source>
</evidence>
<evidence type="ECO:0000256" key="3">
    <source>
        <dbReference type="ARBA" id="ARBA00022989"/>
    </source>
</evidence>
<keyword evidence="2 5" id="KW-0812">Transmembrane</keyword>
<evidence type="ECO:0000313" key="8">
    <source>
        <dbReference type="Proteomes" id="UP001198983"/>
    </source>
</evidence>
<dbReference type="Proteomes" id="UP001198983">
    <property type="component" value="Chromosome"/>
</dbReference>
<evidence type="ECO:0000256" key="1">
    <source>
        <dbReference type="ARBA" id="ARBA00004141"/>
    </source>
</evidence>
<dbReference type="KEGG" id="tem:JW646_16265"/>
<keyword evidence="4 5" id="KW-0472">Membrane</keyword>
<dbReference type="EMBL" id="CP081135">
    <property type="protein sequence ID" value="UEL47169.1"/>
    <property type="molecule type" value="Genomic_DNA"/>
</dbReference>
<dbReference type="Pfam" id="PF12698">
    <property type="entry name" value="ABC2_membrane_3"/>
    <property type="match status" value="1"/>
</dbReference>
<gene>
    <name evidence="7" type="ORF">JW646_16265</name>
</gene>
<organism evidence="7 8">
    <name type="scientific">Terrisporobacter hibernicus</name>
    <dbReference type="NCBI Taxonomy" id="2813371"/>
    <lineage>
        <taxon>Bacteria</taxon>
        <taxon>Bacillati</taxon>
        <taxon>Bacillota</taxon>
        <taxon>Clostridia</taxon>
        <taxon>Peptostreptococcales</taxon>
        <taxon>Peptostreptococcaceae</taxon>
        <taxon>Terrisporobacter</taxon>
    </lineage>
</organism>
<dbReference type="InterPro" id="IPR052902">
    <property type="entry name" value="ABC-2_transporter"/>
</dbReference>
<evidence type="ECO:0000259" key="6">
    <source>
        <dbReference type="Pfam" id="PF12698"/>
    </source>
</evidence>
<evidence type="ECO:0000313" key="7">
    <source>
        <dbReference type="EMBL" id="UEL47169.1"/>
    </source>
</evidence>
<evidence type="ECO:0000256" key="4">
    <source>
        <dbReference type="ARBA" id="ARBA00023136"/>
    </source>
</evidence>
<proteinExistence type="predicted"/>
<feature type="transmembrane region" description="Helical" evidence="5">
    <location>
        <begin position="291"/>
        <end position="312"/>
    </location>
</feature>
<feature type="transmembrane region" description="Helical" evidence="5">
    <location>
        <begin position="262"/>
        <end position="285"/>
    </location>
</feature>
<dbReference type="PANTHER" id="PTHR43027">
    <property type="entry name" value="DOXORUBICIN RESISTANCE ABC TRANSPORTER PERMEASE PROTEIN DRRC-RELATED"/>
    <property type="match status" value="1"/>
</dbReference>
<feature type="domain" description="ABC-2 type transporter transmembrane" evidence="6">
    <location>
        <begin position="19"/>
        <end position="369"/>
    </location>
</feature>
<protein>
    <submittedName>
        <fullName evidence="7">ABC transporter permease</fullName>
    </submittedName>
</protein>
<comment type="subcellular location">
    <subcellularLocation>
        <location evidence="1">Membrane</location>
        <topology evidence="1">Multi-pass membrane protein</topology>
    </subcellularLocation>
</comment>